<dbReference type="Ensembl" id="ENSNMLT00000010780.1">
    <property type="protein sequence ID" value="ENSNMLP00000009534.1"/>
    <property type="gene ID" value="ENSNMLG00000006620.1"/>
</dbReference>
<evidence type="ECO:0000256" key="4">
    <source>
        <dbReference type="ARBA" id="ARBA00023180"/>
    </source>
</evidence>
<dbReference type="Proteomes" id="UP000694523">
    <property type="component" value="Unplaced"/>
</dbReference>
<protein>
    <recommendedName>
        <fullName evidence="5">WxxW domain-containing protein</fullName>
    </recommendedName>
</protein>
<organism evidence="6 7">
    <name type="scientific">Neogobius melanostomus</name>
    <name type="common">round goby</name>
    <dbReference type="NCBI Taxonomy" id="47308"/>
    <lineage>
        <taxon>Eukaryota</taxon>
        <taxon>Metazoa</taxon>
        <taxon>Chordata</taxon>
        <taxon>Craniata</taxon>
        <taxon>Vertebrata</taxon>
        <taxon>Euteleostomi</taxon>
        <taxon>Actinopterygii</taxon>
        <taxon>Neopterygii</taxon>
        <taxon>Teleostei</taxon>
        <taxon>Neoteleostei</taxon>
        <taxon>Acanthomorphata</taxon>
        <taxon>Gobiaria</taxon>
        <taxon>Gobiiformes</taxon>
        <taxon>Gobioidei</taxon>
        <taxon>Gobiidae</taxon>
        <taxon>Benthophilinae</taxon>
        <taxon>Neogobiini</taxon>
        <taxon>Neogobius</taxon>
    </lineage>
</organism>
<dbReference type="PANTHER" id="PTHR15031:SF4">
    <property type="entry name" value="CARTILAGE INTERMEDIATE LAYER PROTEIN 1"/>
    <property type="match status" value="1"/>
</dbReference>
<evidence type="ECO:0000259" key="5">
    <source>
        <dbReference type="Pfam" id="PF13330"/>
    </source>
</evidence>
<feature type="domain" description="WxxW" evidence="5">
    <location>
        <begin position="63"/>
        <end position="146"/>
    </location>
</feature>
<keyword evidence="4" id="KW-0325">Glycoprotein</keyword>
<feature type="domain" description="WxxW" evidence="5">
    <location>
        <begin position="681"/>
        <end position="763"/>
    </location>
</feature>
<dbReference type="Pfam" id="PF13330">
    <property type="entry name" value="Mucin2_WxxW"/>
    <property type="match status" value="9"/>
</dbReference>
<dbReference type="InterPro" id="IPR039675">
    <property type="entry name" value="CILP1/CILP2"/>
</dbReference>
<accession>A0A8C6SS61</accession>
<evidence type="ECO:0000256" key="2">
    <source>
        <dbReference type="ARBA" id="ARBA00022525"/>
    </source>
</evidence>
<feature type="domain" description="WxxW" evidence="5">
    <location>
        <begin position="586"/>
        <end position="669"/>
    </location>
</feature>
<dbReference type="AlphaFoldDB" id="A0A8C6SS61"/>
<keyword evidence="7" id="KW-1185">Reference proteome</keyword>
<feature type="domain" description="WxxW" evidence="5">
    <location>
        <begin position="269"/>
        <end position="352"/>
    </location>
</feature>
<evidence type="ECO:0000256" key="1">
    <source>
        <dbReference type="ARBA" id="ARBA00004613"/>
    </source>
</evidence>
<dbReference type="InterPro" id="IPR025155">
    <property type="entry name" value="WxxW_domain"/>
</dbReference>
<reference evidence="6" key="2">
    <citation type="submission" date="2025-09" db="UniProtKB">
        <authorList>
            <consortium name="Ensembl"/>
        </authorList>
    </citation>
    <scope>IDENTIFICATION</scope>
</reference>
<dbReference type="GO" id="GO:0005576">
    <property type="term" value="C:extracellular region"/>
    <property type="evidence" value="ECO:0007669"/>
    <property type="project" value="UniProtKB-SubCell"/>
</dbReference>
<feature type="domain" description="WxxW" evidence="5">
    <location>
        <begin position="160"/>
        <end position="243"/>
    </location>
</feature>
<keyword evidence="2" id="KW-0964">Secreted</keyword>
<evidence type="ECO:0000313" key="6">
    <source>
        <dbReference type="Ensembl" id="ENSNMLP00000009534.1"/>
    </source>
</evidence>
<proteinExistence type="predicted"/>
<evidence type="ECO:0000256" key="3">
    <source>
        <dbReference type="ARBA" id="ARBA00022729"/>
    </source>
</evidence>
<feature type="domain" description="WxxW" evidence="5">
    <location>
        <begin position="396"/>
        <end position="479"/>
    </location>
</feature>
<comment type="subcellular location">
    <subcellularLocation>
        <location evidence="1">Secreted</location>
    </subcellularLocation>
</comment>
<name>A0A8C6SS61_9GOBI</name>
<feature type="domain" description="WxxW" evidence="5">
    <location>
        <begin position="491"/>
        <end position="574"/>
    </location>
</feature>
<evidence type="ECO:0000313" key="7">
    <source>
        <dbReference type="Proteomes" id="UP000694523"/>
    </source>
</evidence>
<sequence length="867" mass="97096">SLQIQVLTTGGQPVSSTGDFIDTSDTEKGFICKNSDQKKGRCSDYKVRFLCPIDFCAPPPGCWTDWFDRDNPSGKGDFEILVKLQNENPGKICNNSLQIQVLTTGWLPVSSTGDIIDTSDTEKGFICINSDQKKGRCSDYQVRFQCPDNFCPPPQDTGCWTDWFDRDNSSGKGDFEILIKLRKENPGEICNNPLQIQVLTIGGHPVSSTGDIIDTSDTKIGFICKNSDQKKGRCSDYKVRFLCPPEFCAPTTQLPKSITTIAPWHTDCWTQWFDRDNPSGPGDYETLSALHAEYPGKICANPLQIQVLTTAWHPVSSTGDIIDTSDTVTGFICKNSLQTNGRCSNYQVRFQCPPEFCAPTTITTTTTPCSPITEPRLKPCIITRPSLSTIPLNTSWTQWFDRDNPSGTGDWETLAALHQQYPGKICAHPLQIQVLTTGGLPVSSTGNVIHKSDPLTGFVCKNSDQTKGKCSDFRVRFLCPSEFFAPNPDCWTQWFDRDDPAGSGDWETLRNLLEEYPGMICPNPVEIQAQTTAGHCVSTTGDVIHKSDTVTGFVCKNSDQQNNMCSDYRVRFRCPPKFCTRAPVCWTGWFNRDDPIGSGDWETLNELKRENPGKICPKPLQIEAQTTAGEPASSTGDVIYKYDTLRGFICKNCEQENKKCRDYKVRFLCPLDFCTPSRCYTEWFDRDDPSGSGDWETLFALQAEHPGRVCNRPVQIQVETVSGDSMASTGNIITTVDVTKGFICKNSAQLSGKCNDFRVRFLCPQEFCDQKVCWTRWFDRDDPLDSGDWELLCDLRKLYPNEICETPLYIDVVTVDTNSPITVTGQAFHIYSPTEGFACRNNDQKGCLCRDYKVRFGCACKCEIYKN</sequence>
<feature type="domain" description="WxxW" evidence="5">
    <location>
        <begin position="4"/>
        <end position="51"/>
    </location>
</feature>
<feature type="domain" description="WxxW" evidence="5">
    <location>
        <begin position="774"/>
        <end position="858"/>
    </location>
</feature>
<reference evidence="6" key="1">
    <citation type="submission" date="2025-08" db="UniProtKB">
        <authorList>
            <consortium name="Ensembl"/>
        </authorList>
    </citation>
    <scope>IDENTIFICATION</scope>
</reference>
<dbReference type="PANTHER" id="PTHR15031">
    <property type="entry name" value="CARTILAGE INTERMEDIATE LAYER PROTEIN CLIP"/>
    <property type="match status" value="1"/>
</dbReference>
<keyword evidence="3" id="KW-0732">Signal</keyword>